<comment type="caution">
    <text evidence="4">The sequence shown here is derived from an EMBL/GenBank/DDBJ whole genome shotgun (WGS) entry which is preliminary data.</text>
</comment>
<evidence type="ECO:0000256" key="2">
    <source>
        <dbReference type="ARBA" id="ARBA00023186"/>
    </source>
</evidence>
<dbReference type="GO" id="GO:1990113">
    <property type="term" value="P:RNA polymerase I assembly"/>
    <property type="evidence" value="ECO:0007669"/>
    <property type="project" value="TreeGrafter"/>
</dbReference>
<organism evidence="4 5">
    <name type="scientific">Mixia osmundae (strain CBS 9802 / IAM 14324 / JCM 22182 / KY 12970)</name>
    <dbReference type="NCBI Taxonomy" id="764103"/>
    <lineage>
        <taxon>Eukaryota</taxon>
        <taxon>Fungi</taxon>
        <taxon>Dikarya</taxon>
        <taxon>Basidiomycota</taxon>
        <taxon>Pucciniomycotina</taxon>
        <taxon>Mixiomycetes</taxon>
        <taxon>Mixiales</taxon>
        <taxon>Mixiaceae</taxon>
        <taxon>Mixia</taxon>
    </lineage>
</organism>
<reference evidence="4 5" key="2">
    <citation type="journal article" date="2012" name="Open Biol.">
        <title>Characteristics of nucleosomes and linker DNA regions on the genome of the basidiomycete Mixia osmundae revealed by mono- and dinucleosome mapping.</title>
        <authorList>
            <person name="Nishida H."/>
            <person name="Kondo S."/>
            <person name="Matsumoto T."/>
            <person name="Suzuki Y."/>
            <person name="Yoshikawa H."/>
            <person name="Taylor T.D."/>
            <person name="Sugiyama J."/>
        </authorList>
    </citation>
    <scope>NUCLEOTIDE SEQUENCE [LARGE SCALE GENOMIC DNA]</scope>
    <source>
        <strain evidence="5">CBS 9802 / IAM 14324 / JCM 22182 / KY 12970</strain>
    </source>
</reference>
<dbReference type="PANTHER" id="PTHR12674">
    <property type="entry name" value="PREFOLDIN SUBUNIT 5"/>
    <property type="match status" value="1"/>
</dbReference>
<dbReference type="GO" id="GO:0005737">
    <property type="term" value="C:cytoplasm"/>
    <property type="evidence" value="ECO:0007669"/>
    <property type="project" value="TreeGrafter"/>
</dbReference>
<comment type="similarity">
    <text evidence="1">Belongs to the prefoldin subunit alpha family.</text>
</comment>
<dbReference type="OrthoDB" id="10267474at2759"/>
<dbReference type="Proteomes" id="UP000009131">
    <property type="component" value="Unassembled WGS sequence"/>
</dbReference>
<dbReference type="InterPro" id="IPR004127">
    <property type="entry name" value="Prefoldin_subunit_alpha"/>
</dbReference>
<feature type="coiled-coil region" evidence="3">
    <location>
        <begin position="10"/>
        <end position="54"/>
    </location>
</feature>
<dbReference type="Pfam" id="PF02996">
    <property type="entry name" value="Prefoldin"/>
    <property type="match status" value="1"/>
</dbReference>
<gene>
    <name evidence="4" type="primary">Mo06649</name>
    <name evidence="4" type="ORF">E5Q_06649</name>
</gene>
<dbReference type="GO" id="GO:0051082">
    <property type="term" value="F:unfolded protein binding"/>
    <property type="evidence" value="ECO:0007669"/>
    <property type="project" value="InterPro"/>
</dbReference>
<dbReference type="EMBL" id="BABT02000250">
    <property type="protein sequence ID" value="GAA99946.1"/>
    <property type="molecule type" value="Genomic_DNA"/>
</dbReference>
<evidence type="ECO:0000313" key="4">
    <source>
        <dbReference type="EMBL" id="GAA99946.1"/>
    </source>
</evidence>
<dbReference type="OMA" id="QAKFKAC"/>
<dbReference type="SUPFAM" id="SSF46579">
    <property type="entry name" value="Prefoldin"/>
    <property type="match status" value="1"/>
</dbReference>
<dbReference type="GO" id="GO:0016272">
    <property type="term" value="C:prefoldin complex"/>
    <property type="evidence" value="ECO:0007669"/>
    <property type="project" value="InterPro"/>
</dbReference>
<sequence>MSVPVDQLTVEQLASVRQQLDQEIQHLTQSFAALKQAEAKFKSCKEALESVNANAAEKDILVPLTSSLYVSGKLSDTSNVIVDVGTGYFVEKSVKEARIFYNSKAMALRKNLEEIQPTIEQKEENRQLVINLHQQKLIWQRQQAAKQESSS</sequence>
<dbReference type="FunFam" id="1.10.287.370:FF:000004">
    <property type="entry name" value="Probable prefoldin subunit 5"/>
    <property type="match status" value="1"/>
</dbReference>
<dbReference type="RefSeq" id="XP_014566611.1">
    <property type="nucleotide sequence ID" value="XM_014711125.1"/>
</dbReference>
<evidence type="ECO:0000313" key="5">
    <source>
        <dbReference type="Proteomes" id="UP000009131"/>
    </source>
</evidence>
<dbReference type="Gene3D" id="1.10.287.370">
    <property type="match status" value="1"/>
</dbReference>
<dbReference type="STRING" id="764103.G7EAT6"/>
<keyword evidence="2" id="KW-0143">Chaperone</keyword>
<dbReference type="HOGENOM" id="CLU_091867_0_2_1"/>
<dbReference type="InterPro" id="IPR009053">
    <property type="entry name" value="Prefoldin"/>
</dbReference>
<evidence type="ECO:0008006" key="6">
    <source>
        <dbReference type="Google" id="ProtNLM"/>
    </source>
</evidence>
<name>G7EAT6_MIXOS</name>
<accession>G7EAT6</accession>
<protein>
    <recommendedName>
        <fullName evidence="6">Prefoldin alpha subunit</fullName>
    </recommendedName>
</protein>
<keyword evidence="5" id="KW-1185">Reference proteome</keyword>
<evidence type="ECO:0000256" key="1">
    <source>
        <dbReference type="ARBA" id="ARBA00010048"/>
    </source>
</evidence>
<dbReference type="InterPro" id="IPR011599">
    <property type="entry name" value="PFD_alpha_archaea"/>
</dbReference>
<keyword evidence="3" id="KW-0175">Coiled coil</keyword>
<dbReference type="GO" id="GO:1990114">
    <property type="term" value="P:RNA polymerase II core complex assembly"/>
    <property type="evidence" value="ECO:0007669"/>
    <property type="project" value="TreeGrafter"/>
</dbReference>
<dbReference type="NCBIfam" id="TIGR00293">
    <property type="entry name" value="prefoldin subunit alpha"/>
    <property type="match status" value="1"/>
</dbReference>
<dbReference type="eggNOG" id="KOG3048">
    <property type="taxonomic scope" value="Eukaryota"/>
</dbReference>
<dbReference type="GO" id="GO:1990115">
    <property type="term" value="P:RNA polymerase III assembly"/>
    <property type="evidence" value="ECO:0007669"/>
    <property type="project" value="TreeGrafter"/>
</dbReference>
<reference evidence="4 5" key="1">
    <citation type="journal article" date="2011" name="J. Gen. Appl. Microbiol.">
        <title>Draft genome sequencing of the enigmatic basidiomycete Mixia osmundae.</title>
        <authorList>
            <person name="Nishida H."/>
            <person name="Nagatsuka Y."/>
            <person name="Sugiyama J."/>
        </authorList>
    </citation>
    <scope>NUCLEOTIDE SEQUENCE [LARGE SCALE GENOMIC DNA]</scope>
    <source>
        <strain evidence="5">CBS 9802 / IAM 14324 / JCM 22182 / KY 12970</strain>
    </source>
</reference>
<evidence type="ECO:0000256" key="3">
    <source>
        <dbReference type="SAM" id="Coils"/>
    </source>
</evidence>
<dbReference type="GO" id="GO:0006457">
    <property type="term" value="P:protein folding"/>
    <property type="evidence" value="ECO:0007669"/>
    <property type="project" value="InterPro"/>
</dbReference>
<dbReference type="InParanoid" id="G7EAT6"/>
<dbReference type="CDD" id="cd23157">
    <property type="entry name" value="Prefoldin_5"/>
    <property type="match status" value="1"/>
</dbReference>
<dbReference type="FunCoup" id="G7EAT6">
    <property type="interactions" value="550"/>
</dbReference>
<proteinExistence type="inferred from homology"/>
<dbReference type="PANTHER" id="PTHR12674:SF2">
    <property type="entry name" value="PREFOLDIN SUBUNIT 5"/>
    <property type="match status" value="1"/>
</dbReference>
<dbReference type="AlphaFoldDB" id="G7EAT6"/>